<proteinExistence type="predicted"/>
<reference evidence="2 3" key="2">
    <citation type="submission" date="2018-01" db="EMBL/GenBank/DDBJ databases">
        <title>Genomic study of Klebsiella pneumoniae.</title>
        <authorList>
            <person name="Yang Y."/>
            <person name="Bicalho R."/>
        </authorList>
    </citation>
    <scope>NUCLEOTIDE SEQUENCE [LARGE SCALE GENOMIC DNA]</scope>
    <source>
        <strain evidence="2 3">A5</strain>
    </source>
</reference>
<dbReference type="Gene3D" id="3.20.20.140">
    <property type="entry name" value="Metal-dependent hydrolases"/>
    <property type="match status" value="1"/>
</dbReference>
<sequence>IHSSNWDAAAMANLLDSAARWDLDLDLHIDEELSEVSQGLTWLADHLSRHPFPGHICCSHGCALAAGSDEQAAPILRQLAAHGVTLIALPMTNLLLQDATFGRTPRQRGITLLHEAQAAGVATLLGCDNVQDAFCPAGSYDPLDTLACGLFSAQLSDLFDRQSRLICDRAALTGSPADAAPFAIGAAASVVIFPGSDRFTWPLNSAARLVVNHGRLTHRRVWQEEMAHES</sequence>
<dbReference type="PANTHER" id="PTHR32027">
    <property type="entry name" value="CYTOSINE DEAMINASE"/>
    <property type="match status" value="1"/>
</dbReference>
<evidence type="ECO:0000313" key="3">
    <source>
        <dbReference type="Proteomes" id="UP000234473"/>
    </source>
</evidence>
<feature type="domain" description="Amidohydrolase 3" evidence="1">
    <location>
        <begin position="8"/>
        <end position="145"/>
    </location>
</feature>
<organism evidence="2 3">
    <name type="scientific">Klebsiella variicola</name>
    <dbReference type="NCBI Taxonomy" id="244366"/>
    <lineage>
        <taxon>Bacteria</taxon>
        <taxon>Pseudomonadati</taxon>
        <taxon>Pseudomonadota</taxon>
        <taxon>Gammaproteobacteria</taxon>
        <taxon>Enterobacterales</taxon>
        <taxon>Enterobacteriaceae</taxon>
        <taxon>Klebsiella/Raoultella group</taxon>
        <taxon>Klebsiella</taxon>
        <taxon>Klebsiella pneumoniae complex</taxon>
    </lineage>
</organism>
<accession>A0A2N5AHH0</accession>
<dbReference type="EMBL" id="PICB01000471">
    <property type="protein sequence ID" value="PLP46012.1"/>
    <property type="molecule type" value="Genomic_DNA"/>
</dbReference>
<dbReference type="AlphaFoldDB" id="A0A2N5AHH0"/>
<dbReference type="GO" id="GO:0006209">
    <property type="term" value="P:cytosine catabolic process"/>
    <property type="evidence" value="ECO:0007669"/>
    <property type="project" value="TreeGrafter"/>
</dbReference>
<dbReference type="GO" id="GO:0004131">
    <property type="term" value="F:cytosine deaminase activity"/>
    <property type="evidence" value="ECO:0007669"/>
    <property type="project" value="TreeGrafter"/>
</dbReference>
<name>A0A2N5AHH0_KLEVA</name>
<dbReference type="SUPFAM" id="SSF51556">
    <property type="entry name" value="Metallo-dependent hydrolases"/>
    <property type="match status" value="1"/>
</dbReference>
<evidence type="ECO:0000259" key="1">
    <source>
        <dbReference type="Pfam" id="PF07969"/>
    </source>
</evidence>
<dbReference type="Pfam" id="PF07969">
    <property type="entry name" value="Amidohydro_3"/>
    <property type="match status" value="1"/>
</dbReference>
<protein>
    <submittedName>
        <fullName evidence="2">Cytosine deaminase</fullName>
    </submittedName>
</protein>
<dbReference type="GO" id="GO:0035888">
    <property type="term" value="F:isoguanine deaminase activity"/>
    <property type="evidence" value="ECO:0007669"/>
    <property type="project" value="TreeGrafter"/>
</dbReference>
<dbReference type="InterPro" id="IPR052349">
    <property type="entry name" value="Metallo-hydrolase_Enzymes"/>
</dbReference>
<comment type="caution">
    <text evidence="2">The sequence shown here is derived from an EMBL/GenBank/DDBJ whole genome shotgun (WGS) entry which is preliminary data.</text>
</comment>
<dbReference type="InterPro" id="IPR032466">
    <property type="entry name" value="Metal_Hydrolase"/>
</dbReference>
<dbReference type="Proteomes" id="UP000234473">
    <property type="component" value="Unassembled WGS sequence"/>
</dbReference>
<reference evidence="2 3" key="1">
    <citation type="submission" date="2017-11" db="EMBL/GenBank/DDBJ databases">
        <authorList>
            <person name="Han C.G."/>
        </authorList>
    </citation>
    <scope>NUCLEOTIDE SEQUENCE [LARGE SCALE GENOMIC DNA]</scope>
    <source>
        <strain evidence="2 3">A5</strain>
    </source>
</reference>
<feature type="non-terminal residue" evidence="2">
    <location>
        <position position="1"/>
    </location>
</feature>
<dbReference type="InterPro" id="IPR013108">
    <property type="entry name" value="Amidohydro_3"/>
</dbReference>
<gene>
    <name evidence="2" type="ORF">CWM98_11170</name>
</gene>
<dbReference type="PANTHER" id="PTHR32027:SF0">
    <property type="entry name" value="CYTOSINE DEAMINASE"/>
    <property type="match status" value="1"/>
</dbReference>
<evidence type="ECO:0000313" key="2">
    <source>
        <dbReference type="EMBL" id="PLP46012.1"/>
    </source>
</evidence>